<dbReference type="Proteomes" id="UP000248731">
    <property type="component" value="Chromosome 1"/>
</dbReference>
<proteinExistence type="predicted"/>
<gene>
    <name evidence="1" type="ORF">NCTC7307_01122</name>
</gene>
<evidence type="ECO:0000313" key="1">
    <source>
        <dbReference type="EMBL" id="SQI21385.1"/>
    </source>
</evidence>
<keyword evidence="2" id="KW-1185">Reference proteome</keyword>
<reference evidence="1 2" key="1">
    <citation type="submission" date="2018-06" db="EMBL/GenBank/DDBJ databases">
        <authorList>
            <consortium name="Pathogen Informatics"/>
            <person name="Doyle S."/>
        </authorList>
    </citation>
    <scope>NUCLEOTIDE SEQUENCE [LARGE SCALE GENOMIC DNA]</scope>
    <source>
        <strain evidence="1 2">NCTC7307</strain>
    </source>
</reference>
<dbReference type="EMBL" id="LS483466">
    <property type="protein sequence ID" value="SQI21385.1"/>
    <property type="molecule type" value="Genomic_DNA"/>
</dbReference>
<accession>A0A2X4W400</accession>
<dbReference type="AlphaFoldDB" id="A0A2X4W400"/>
<organism evidence="1 2">
    <name type="scientific">Salmonella enterica subsp. arizonae</name>
    <dbReference type="NCBI Taxonomy" id="59203"/>
    <lineage>
        <taxon>Bacteria</taxon>
        <taxon>Pseudomonadati</taxon>
        <taxon>Pseudomonadota</taxon>
        <taxon>Gammaproteobacteria</taxon>
        <taxon>Enterobacterales</taxon>
        <taxon>Enterobacteriaceae</taxon>
        <taxon>Salmonella</taxon>
    </lineage>
</organism>
<evidence type="ECO:0000313" key="2">
    <source>
        <dbReference type="Proteomes" id="UP000248731"/>
    </source>
</evidence>
<protein>
    <submittedName>
        <fullName evidence="1">Uncharacterized protein</fullName>
    </submittedName>
</protein>
<name>A0A2X4W400_SALER</name>
<sequence>MPCKLVRHALIRGSNGLKLGRQNRALFYIDNIGWNPLCEIPFAAFYPTDNLDLPRTTPITPGRTGDDVIHLVFHQTRQRRAFAALLQSNADMLLLATTADAKMRTARRFSFWAII</sequence>